<keyword evidence="2" id="KW-0378">Hydrolase</keyword>
<dbReference type="SUPFAM" id="SSF54637">
    <property type="entry name" value="Thioesterase/thiol ester dehydrase-isomerase"/>
    <property type="match status" value="1"/>
</dbReference>
<evidence type="ECO:0000259" key="3">
    <source>
        <dbReference type="Pfam" id="PF03061"/>
    </source>
</evidence>
<reference evidence="5" key="1">
    <citation type="journal article" date="2019" name="Int. J. Syst. Evol. Microbiol.">
        <title>The Global Catalogue of Microorganisms (GCM) 10K type strain sequencing project: providing services to taxonomists for standard genome sequencing and annotation.</title>
        <authorList>
            <consortium name="The Broad Institute Genomics Platform"/>
            <consortium name="The Broad Institute Genome Sequencing Center for Infectious Disease"/>
            <person name="Wu L."/>
            <person name="Ma J."/>
        </authorList>
    </citation>
    <scope>NUCLEOTIDE SEQUENCE [LARGE SCALE GENOMIC DNA]</scope>
    <source>
        <strain evidence="5">JCM 18956</strain>
    </source>
</reference>
<protein>
    <submittedName>
        <fullName evidence="4">PaaI family thioesterase</fullName>
    </submittedName>
</protein>
<dbReference type="NCBIfam" id="TIGR00369">
    <property type="entry name" value="unchar_dom_1"/>
    <property type="match status" value="1"/>
</dbReference>
<dbReference type="CDD" id="cd03443">
    <property type="entry name" value="PaaI_thioesterase"/>
    <property type="match status" value="1"/>
</dbReference>
<dbReference type="InterPro" id="IPR003736">
    <property type="entry name" value="PAAI_dom"/>
</dbReference>
<comment type="similarity">
    <text evidence="1">Belongs to the thioesterase PaaI family.</text>
</comment>
<dbReference type="PANTHER" id="PTHR21660">
    <property type="entry name" value="THIOESTERASE SUPERFAMILY MEMBER-RELATED"/>
    <property type="match status" value="1"/>
</dbReference>
<comment type="caution">
    <text evidence="4">The sequence shown here is derived from an EMBL/GenBank/DDBJ whole genome shotgun (WGS) entry which is preliminary data.</text>
</comment>
<gene>
    <name evidence="4" type="ORF">GCM10025780_28350</name>
</gene>
<keyword evidence="5" id="KW-1185">Reference proteome</keyword>
<organism evidence="4 5">
    <name type="scientific">Frondihabitans cladoniiphilus</name>
    <dbReference type="NCBI Taxonomy" id="715785"/>
    <lineage>
        <taxon>Bacteria</taxon>
        <taxon>Bacillati</taxon>
        <taxon>Actinomycetota</taxon>
        <taxon>Actinomycetes</taxon>
        <taxon>Micrococcales</taxon>
        <taxon>Microbacteriaceae</taxon>
        <taxon>Frondihabitans</taxon>
    </lineage>
</organism>
<dbReference type="InterPro" id="IPR006683">
    <property type="entry name" value="Thioestr_dom"/>
</dbReference>
<name>A0ABP8W4M2_9MICO</name>
<dbReference type="PANTHER" id="PTHR21660:SF1">
    <property type="entry name" value="ACYL-COENZYME A THIOESTERASE 13"/>
    <property type="match status" value="1"/>
</dbReference>
<evidence type="ECO:0000256" key="2">
    <source>
        <dbReference type="ARBA" id="ARBA00022801"/>
    </source>
</evidence>
<evidence type="ECO:0000313" key="5">
    <source>
        <dbReference type="Proteomes" id="UP001501295"/>
    </source>
</evidence>
<dbReference type="Gene3D" id="3.10.129.10">
    <property type="entry name" value="Hotdog Thioesterase"/>
    <property type="match status" value="1"/>
</dbReference>
<dbReference type="Pfam" id="PF03061">
    <property type="entry name" value="4HBT"/>
    <property type="match status" value="1"/>
</dbReference>
<feature type="domain" description="Thioesterase" evidence="3">
    <location>
        <begin position="75"/>
        <end position="153"/>
    </location>
</feature>
<sequence>MDTPTRTKTIEWQDPLVGAELAKSMSGLAFLEALVEGRIPPPPILALMNLRAVSAEFGRVEFACTPDESHYNPIGTVHGGFVCTVLDSVLGCATQTTLPEGQGYTSLEIKVSYLRPVLADTGELRAIGVVTKPGRRAAFAEGRVEDSEGRLVATATGTLLVFPH</sequence>
<evidence type="ECO:0000313" key="4">
    <source>
        <dbReference type="EMBL" id="GAA4681304.1"/>
    </source>
</evidence>
<dbReference type="RefSeq" id="WP_345376560.1">
    <property type="nucleotide sequence ID" value="NZ_BAABLM010000005.1"/>
</dbReference>
<accession>A0ABP8W4M2</accession>
<dbReference type="InterPro" id="IPR029069">
    <property type="entry name" value="HotDog_dom_sf"/>
</dbReference>
<evidence type="ECO:0000256" key="1">
    <source>
        <dbReference type="ARBA" id="ARBA00008324"/>
    </source>
</evidence>
<dbReference type="InterPro" id="IPR039298">
    <property type="entry name" value="ACOT13"/>
</dbReference>
<dbReference type="Proteomes" id="UP001501295">
    <property type="component" value="Unassembled WGS sequence"/>
</dbReference>
<dbReference type="EMBL" id="BAABLM010000005">
    <property type="protein sequence ID" value="GAA4681304.1"/>
    <property type="molecule type" value="Genomic_DNA"/>
</dbReference>
<proteinExistence type="inferred from homology"/>